<dbReference type="Gene3D" id="3.40.50.300">
    <property type="entry name" value="P-loop containing nucleotide triphosphate hydrolases"/>
    <property type="match status" value="1"/>
</dbReference>
<comment type="caution">
    <text evidence="1">The sequence shown here is derived from an EMBL/GenBank/DDBJ whole genome shotgun (WGS) entry which is preliminary data.</text>
</comment>
<dbReference type="OrthoDB" id="6046937at2759"/>
<dbReference type="AlphaFoldDB" id="A0A8S3SMD5"/>
<proteinExistence type="predicted"/>
<evidence type="ECO:0000313" key="1">
    <source>
        <dbReference type="EMBL" id="CAG2222411.1"/>
    </source>
</evidence>
<evidence type="ECO:0008006" key="3">
    <source>
        <dbReference type="Google" id="ProtNLM"/>
    </source>
</evidence>
<protein>
    <recommendedName>
        <fullName evidence="3">AAA+ ATPase domain-containing protein</fullName>
    </recommendedName>
</protein>
<dbReference type="EMBL" id="CAJPWZ010001752">
    <property type="protein sequence ID" value="CAG2222411.1"/>
    <property type="molecule type" value="Genomic_DNA"/>
</dbReference>
<organism evidence="1 2">
    <name type="scientific">Mytilus edulis</name>
    <name type="common">Blue mussel</name>
    <dbReference type="NCBI Taxonomy" id="6550"/>
    <lineage>
        <taxon>Eukaryota</taxon>
        <taxon>Metazoa</taxon>
        <taxon>Spiralia</taxon>
        <taxon>Lophotrochozoa</taxon>
        <taxon>Mollusca</taxon>
        <taxon>Bivalvia</taxon>
        <taxon>Autobranchia</taxon>
        <taxon>Pteriomorphia</taxon>
        <taxon>Mytilida</taxon>
        <taxon>Mytiloidea</taxon>
        <taxon>Mytilidae</taxon>
        <taxon>Mytilinae</taxon>
        <taxon>Mytilus</taxon>
    </lineage>
</organism>
<keyword evidence="2" id="KW-1185">Reference proteome</keyword>
<reference evidence="1" key="1">
    <citation type="submission" date="2021-03" db="EMBL/GenBank/DDBJ databases">
        <authorList>
            <person name="Bekaert M."/>
        </authorList>
    </citation>
    <scope>NUCLEOTIDE SEQUENCE</scope>
</reference>
<name>A0A8S3SMD5_MYTED</name>
<gene>
    <name evidence="1" type="ORF">MEDL_35750</name>
</gene>
<evidence type="ECO:0000313" key="2">
    <source>
        <dbReference type="Proteomes" id="UP000683360"/>
    </source>
</evidence>
<accession>A0A8S3SMD5</accession>
<dbReference type="Proteomes" id="UP000683360">
    <property type="component" value="Unassembled WGS sequence"/>
</dbReference>
<sequence length="226" mass="26292">MRMDNWWEQESLIKFESPTSIFVVSPSGSGKTILTKQILTHANAMFTIPPSQIFFCYSVYQDLYTEMKKQIRNIHFHQGLPSKEILREWGDMKGHKIVVFDDLMMDAADSDEIVHLMCVGSHHYQITVIHILQNLFQKGKSMRTASLNCHYFILMANKRDTLQISTLGRQIFPGQLKFFMQSFTLATQRKKFGYLLVDIMPRSDKTYQLRTNILPGESTIVYQPIK</sequence>
<dbReference type="SUPFAM" id="SSF52540">
    <property type="entry name" value="P-loop containing nucleoside triphosphate hydrolases"/>
    <property type="match status" value="1"/>
</dbReference>
<dbReference type="InterPro" id="IPR027417">
    <property type="entry name" value="P-loop_NTPase"/>
</dbReference>